<dbReference type="AlphaFoldDB" id="A0AAJ0DAX0"/>
<dbReference type="EMBL" id="JAWDJX010000031">
    <property type="protein sequence ID" value="KAK3050534.1"/>
    <property type="molecule type" value="Genomic_DNA"/>
</dbReference>
<proteinExistence type="predicted"/>
<name>A0AAJ0DAX0_9PEZI</name>
<feature type="compositionally biased region" description="Polar residues" evidence="1">
    <location>
        <begin position="116"/>
        <end position="127"/>
    </location>
</feature>
<gene>
    <name evidence="2" type="ORF">LTR09_008173</name>
</gene>
<feature type="region of interest" description="Disordered" evidence="1">
    <location>
        <begin position="116"/>
        <end position="149"/>
    </location>
</feature>
<feature type="region of interest" description="Disordered" evidence="1">
    <location>
        <begin position="71"/>
        <end position="102"/>
    </location>
</feature>
<dbReference type="Proteomes" id="UP001271007">
    <property type="component" value="Unassembled WGS sequence"/>
</dbReference>
<comment type="caution">
    <text evidence="2">The sequence shown here is derived from an EMBL/GenBank/DDBJ whole genome shotgun (WGS) entry which is preliminary data.</text>
</comment>
<protein>
    <submittedName>
        <fullName evidence="2">Uncharacterized protein</fullName>
    </submittedName>
</protein>
<organism evidence="2 3">
    <name type="scientific">Extremus antarcticus</name>
    <dbReference type="NCBI Taxonomy" id="702011"/>
    <lineage>
        <taxon>Eukaryota</taxon>
        <taxon>Fungi</taxon>
        <taxon>Dikarya</taxon>
        <taxon>Ascomycota</taxon>
        <taxon>Pezizomycotina</taxon>
        <taxon>Dothideomycetes</taxon>
        <taxon>Dothideomycetidae</taxon>
        <taxon>Mycosphaerellales</taxon>
        <taxon>Extremaceae</taxon>
        <taxon>Extremus</taxon>
    </lineage>
</organism>
<feature type="compositionally biased region" description="Basic and acidic residues" evidence="1">
    <location>
        <begin position="18"/>
        <end position="46"/>
    </location>
</feature>
<evidence type="ECO:0000256" key="1">
    <source>
        <dbReference type="SAM" id="MobiDB-lite"/>
    </source>
</evidence>
<feature type="region of interest" description="Disordered" evidence="1">
    <location>
        <begin position="18"/>
        <end position="47"/>
    </location>
</feature>
<evidence type="ECO:0000313" key="3">
    <source>
        <dbReference type="Proteomes" id="UP001271007"/>
    </source>
</evidence>
<reference evidence="2" key="1">
    <citation type="submission" date="2023-04" db="EMBL/GenBank/DDBJ databases">
        <title>Black Yeasts Isolated from many extreme environments.</title>
        <authorList>
            <person name="Coleine C."/>
            <person name="Stajich J.E."/>
            <person name="Selbmann L."/>
        </authorList>
    </citation>
    <scope>NUCLEOTIDE SEQUENCE</scope>
    <source>
        <strain evidence="2">CCFEE 5312</strain>
    </source>
</reference>
<accession>A0AAJ0DAX0</accession>
<keyword evidence="3" id="KW-1185">Reference proteome</keyword>
<evidence type="ECO:0000313" key="2">
    <source>
        <dbReference type="EMBL" id="KAK3050534.1"/>
    </source>
</evidence>
<sequence length="164" mass="17289">MNFRAFLYIYLKVEVEGGRSRGDTEDDSKTAEQIRRDKQAEAERDAATAAEAAAKATFAVLRSYDFPAANAALNAPHSSGNTAGGVTGTTDREGDGNKAGGSSVYQSVYRSVFASSKGNTAGASSSKEVLENDDPNEGPEGRAKRKTTPANVFYIVASPIASRQ</sequence>